<dbReference type="SUPFAM" id="SSF53901">
    <property type="entry name" value="Thiolase-like"/>
    <property type="match status" value="1"/>
</dbReference>
<dbReference type="Proteomes" id="UP001152749">
    <property type="component" value="Chromosome"/>
</dbReference>
<keyword evidence="6" id="KW-0012">Acyltransferase</keyword>
<protein>
    <submittedName>
        <fullName evidence="6">Polyketide synthase/non ribosomal peptide synthetase</fullName>
        <ecNumber evidence="6">2.3.1.-</ecNumber>
    </submittedName>
</protein>
<dbReference type="InterPro" id="IPR036736">
    <property type="entry name" value="ACP-like_sf"/>
</dbReference>
<dbReference type="GO" id="GO:0004315">
    <property type="term" value="F:3-oxoacyl-[acyl-carrier-protein] synthase activity"/>
    <property type="evidence" value="ECO:0007669"/>
    <property type="project" value="InterPro"/>
</dbReference>
<dbReference type="Pfam" id="PF00109">
    <property type="entry name" value="ketoacyl-synt"/>
    <property type="match status" value="1"/>
</dbReference>
<dbReference type="InterPro" id="IPR016036">
    <property type="entry name" value="Malonyl_transacylase_ACP-bd"/>
</dbReference>
<dbReference type="AlphaFoldDB" id="A0A9W4TGF4"/>
<dbReference type="InterPro" id="IPR016035">
    <property type="entry name" value="Acyl_Trfase/lysoPLipase"/>
</dbReference>
<gene>
    <name evidence="6" type="ORF">TRV642_2187</name>
</gene>
<dbReference type="GO" id="GO:0004312">
    <property type="term" value="F:fatty acid synthase activity"/>
    <property type="evidence" value="ECO:0007669"/>
    <property type="project" value="TreeGrafter"/>
</dbReference>
<evidence type="ECO:0000256" key="2">
    <source>
        <dbReference type="ARBA" id="ARBA00022553"/>
    </source>
</evidence>
<evidence type="ECO:0000259" key="4">
    <source>
        <dbReference type="PROSITE" id="PS50075"/>
    </source>
</evidence>
<dbReference type="Gene3D" id="3.40.366.10">
    <property type="entry name" value="Malonyl-Coenzyme A Acyl Carrier Protein, domain 2"/>
    <property type="match status" value="1"/>
</dbReference>
<dbReference type="InterPro" id="IPR014043">
    <property type="entry name" value="Acyl_transferase_dom"/>
</dbReference>
<evidence type="ECO:0000313" key="6">
    <source>
        <dbReference type="EMBL" id="CAI2767081.1"/>
    </source>
</evidence>
<dbReference type="Pfam" id="PF02801">
    <property type="entry name" value="Ketoacyl-synt_C"/>
    <property type="match status" value="1"/>
</dbReference>
<dbReference type="InterPro" id="IPR050091">
    <property type="entry name" value="PKS_NRPS_Biosynth_Enz"/>
</dbReference>
<evidence type="ECO:0000256" key="1">
    <source>
        <dbReference type="ARBA" id="ARBA00022450"/>
    </source>
</evidence>
<proteinExistence type="predicted"/>
<dbReference type="EC" id="2.3.1.-" evidence="6"/>
<dbReference type="PANTHER" id="PTHR43775">
    <property type="entry name" value="FATTY ACID SYNTHASE"/>
    <property type="match status" value="1"/>
</dbReference>
<dbReference type="KEGG" id="fcs:TRV642_2187"/>
<dbReference type="SUPFAM" id="SSF55048">
    <property type="entry name" value="Probable ACP-binding domain of malonyl-CoA ACP transacylase"/>
    <property type="match status" value="1"/>
</dbReference>
<dbReference type="PANTHER" id="PTHR43775:SF51">
    <property type="entry name" value="INACTIVE PHENOLPHTHIOCEROL SYNTHESIS POLYKETIDE SYNTHASE TYPE I PKS1-RELATED"/>
    <property type="match status" value="1"/>
</dbReference>
<keyword evidence="1" id="KW-0596">Phosphopantetheine</keyword>
<dbReference type="InterPro" id="IPR020841">
    <property type="entry name" value="PKS_Beta-ketoAc_synthase_dom"/>
</dbReference>
<dbReference type="InterPro" id="IPR009081">
    <property type="entry name" value="PP-bd_ACP"/>
</dbReference>
<dbReference type="InterPro" id="IPR014031">
    <property type="entry name" value="Ketoacyl_synth_C"/>
</dbReference>
<dbReference type="SMART" id="SM00825">
    <property type="entry name" value="PKS_KS"/>
    <property type="match status" value="1"/>
</dbReference>
<dbReference type="Pfam" id="PF22621">
    <property type="entry name" value="CurL-like_PKS_C"/>
    <property type="match status" value="1"/>
</dbReference>
<dbReference type="Gene3D" id="1.10.1200.10">
    <property type="entry name" value="ACP-like"/>
    <property type="match status" value="1"/>
</dbReference>
<dbReference type="Gene3D" id="3.30.70.250">
    <property type="entry name" value="Malonyl-CoA ACP transacylase, ACP-binding"/>
    <property type="match status" value="1"/>
</dbReference>
<name>A0A9W4TGF4_9FLAO</name>
<dbReference type="Gene3D" id="3.40.47.10">
    <property type="match status" value="1"/>
</dbReference>
<dbReference type="PROSITE" id="PS52004">
    <property type="entry name" value="KS3_2"/>
    <property type="match status" value="1"/>
</dbReference>
<dbReference type="InterPro" id="IPR018201">
    <property type="entry name" value="Ketoacyl_synth_AS"/>
</dbReference>
<dbReference type="PROSITE" id="PS00012">
    <property type="entry name" value="PHOSPHOPANTETHEINE"/>
    <property type="match status" value="1"/>
</dbReference>
<evidence type="ECO:0000313" key="7">
    <source>
        <dbReference type="Proteomes" id="UP001152749"/>
    </source>
</evidence>
<keyword evidence="3 6" id="KW-0808">Transferase</keyword>
<keyword evidence="2" id="KW-0597">Phosphoprotein</keyword>
<evidence type="ECO:0000256" key="3">
    <source>
        <dbReference type="ARBA" id="ARBA00022679"/>
    </source>
</evidence>
<dbReference type="InterPro" id="IPR006162">
    <property type="entry name" value="Ppantetheine_attach_site"/>
</dbReference>
<dbReference type="PROSITE" id="PS00606">
    <property type="entry name" value="KS3_1"/>
    <property type="match status" value="1"/>
</dbReference>
<dbReference type="Pfam" id="PF00550">
    <property type="entry name" value="PP-binding"/>
    <property type="match status" value="1"/>
</dbReference>
<evidence type="ECO:0000259" key="5">
    <source>
        <dbReference type="PROSITE" id="PS52004"/>
    </source>
</evidence>
<feature type="domain" description="Ketosynthase family 3 (KS3)" evidence="5">
    <location>
        <begin position="7"/>
        <end position="428"/>
    </location>
</feature>
<feature type="domain" description="Carrier" evidence="4">
    <location>
        <begin position="922"/>
        <end position="997"/>
    </location>
</feature>
<dbReference type="SUPFAM" id="SSF52151">
    <property type="entry name" value="FabD/lysophospholipase-like"/>
    <property type="match status" value="1"/>
</dbReference>
<dbReference type="Gene3D" id="3.30.70.3290">
    <property type="match status" value="1"/>
</dbReference>
<dbReference type="SUPFAM" id="SSF47336">
    <property type="entry name" value="ACP-like"/>
    <property type="match status" value="1"/>
</dbReference>
<dbReference type="CDD" id="cd00833">
    <property type="entry name" value="PKS"/>
    <property type="match status" value="1"/>
</dbReference>
<organism evidence="6 7">
    <name type="scientific">Flavobacterium collinsii</name>
    <dbReference type="NCBI Taxonomy" id="1114861"/>
    <lineage>
        <taxon>Bacteria</taxon>
        <taxon>Pseudomonadati</taxon>
        <taxon>Bacteroidota</taxon>
        <taxon>Flavobacteriia</taxon>
        <taxon>Flavobacteriales</taxon>
        <taxon>Flavobacteriaceae</taxon>
        <taxon>Flavobacterium</taxon>
    </lineage>
</organism>
<dbReference type="InterPro" id="IPR016039">
    <property type="entry name" value="Thiolase-like"/>
</dbReference>
<dbReference type="InterPro" id="IPR001227">
    <property type="entry name" value="Ac_transferase_dom_sf"/>
</dbReference>
<dbReference type="RefSeq" id="WP_263362960.1">
    <property type="nucleotide sequence ID" value="NZ_OX336425.1"/>
</dbReference>
<reference evidence="6" key="1">
    <citation type="submission" date="2022-09" db="EMBL/GenBank/DDBJ databases">
        <authorList>
            <person name="Duchaud E."/>
        </authorList>
    </citation>
    <scope>NUCLEOTIDE SEQUENCE</scope>
    <source>
        <strain evidence="6">TRV642</strain>
    </source>
</reference>
<dbReference type="SMART" id="SM00827">
    <property type="entry name" value="PKS_AT"/>
    <property type="match status" value="1"/>
</dbReference>
<dbReference type="PROSITE" id="PS50075">
    <property type="entry name" value="CARRIER"/>
    <property type="match status" value="1"/>
</dbReference>
<sequence length="1015" mass="113763">MKNTSIKKDIAIIGMSGKFPKSENIEQFWKNLQEGREMIHFYSDEELKELGVNIKEKDTNFVGAASRIDNAECFDYQFFGYTKNEAEIMDPQTRLLHEHIWLALEDSGTKTTDYGGKIGLYTAVNDNFNWRLHAKVSNNNKVNPFYANQLANRSFANTLISYKLNLKGPSLIVDTACSSSLAAVHLACRNLLLKECSIAVTGGVKILTRKETGYNYEEGMIYSKDGHCRAFDDSSSGIVNGEGVGIVVLKRLEDALKDRDNIYSVIRATALNNDGNRKVGYTAPSVQGQYECINLAHRMADVTPESIGYIETHGTATKLGDPIEIEALNKAFNYDTNHSCAIGSVKTNIGHLDSAAGIAGLIKATMSIHQKSIPESLHFETPNQQINFKKGPFFVNTKLTDWKTESPLRAGVSAFGIGGNNVHVVLEEAPERAVSETSNPYYLLRYSAKSQWSLDKFQENLKTFLATKEDSKLSDLAYTLQTGRDHFKYSRFLVCESKDDAIKILESEDQEGIFSGKLKNAQKITFMCSGSGSQYLNMGKDLYRDNQFFREFIDKGFAFLEKETGKDYAAILFPESDTKKQTLDINENMHTQPLVFVFEYAIAKTLMQLGLNPDYLIGHSTGEYVAACLSGIFTFEAALSLLIKRGELMSAAPKGGMLSVGLSKEKLTAYLNSQVSIAVINSPESCVVSGTIEGIDQLKDLLEEKDIACSRIRVSLAGHSFLMDSILEEFKEVFSNITLSEPKIPILSNYTGEILTNEEATSVSYWVNHLRNTVQFSNGLQQLLAIKNMVFLEIGPGNVLTSVFKQHSEENIHEHIALNMVRHPSQEINDTRFFLQRLGELWFQGIDVNWENYYGDHLPNKISAPAYVFHKTKFLVRVNPLDNLDVTSMGTVQYNVGDTLKEDEEIYEEDADRELMNNPYKEPSTATEKELVEIWQDFFSINKIGILDDFFALGGNSLKGVTMLKLIQRTFEIDIKIKDFYKKSTIKGLAAEIDLALKFVTVQEEENTSKTVITI</sequence>
<dbReference type="GO" id="GO:0006633">
    <property type="term" value="P:fatty acid biosynthetic process"/>
    <property type="evidence" value="ECO:0007669"/>
    <property type="project" value="InterPro"/>
</dbReference>
<dbReference type="Pfam" id="PF00698">
    <property type="entry name" value="Acyl_transf_1"/>
    <property type="match status" value="1"/>
</dbReference>
<dbReference type="InterPro" id="IPR014030">
    <property type="entry name" value="Ketoacyl_synth_N"/>
</dbReference>
<accession>A0A9W4TGF4</accession>
<dbReference type="EMBL" id="OX336425">
    <property type="protein sequence ID" value="CAI2767081.1"/>
    <property type="molecule type" value="Genomic_DNA"/>
</dbReference>